<dbReference type="PANTHER" id="PTHR38041:SF1">
    <property type="entry name" value="CHORISMATE MUTASE"/>
    <property type="match status" value="1"/>
</dbReference>
<keyword evidence="1" id="KW-0413">Isomerase</keyword>
<evidence type="ECO:0000256" key="1">
    <source>
        <dbReference type="ARBA" id="ARBA00023235"/>
    </source>
</evidence>
<dbReference type="InterPro" id="IPR036979">
    <property type="entry name" value="CM_dom_sf"/>
</dbReference>
<name>A0A1F5YTW4_9BACT</name>
<dbReference type="InterPro" id="IPR002701">
    <property type="entry name" value="CM_II_prokaryot"/>
</dbReference>
<dbReference type="PROSITE" id="PS51168">
    <property type="entry name" value="CHORISMATE_MUT_2"/>
    <property type="match status" value="1"/>
</dbReference>
<dbReference type="PANTHER" id="PTHR38041">
    <property type="entry name" value="CHORISMATE MUTASE"/>
    <property type="match status" value="1"/>
</dbReference>
<dbReference type="EMBL" id="MFJA01000019">
    <property type="protein sequence ID" value="OGG03651.1"/>
    <property type="molecule type" value="Genomic_DNA"/>
</dbReference>
<dbReference type="STRING" id="1798371.A2W14_01850"/>
<dbReference type="InterPro" id="IPR051331">
    <property type="entry name" value="Chorismate_mutase-related"/>
</dbReference>
<evidence type="ECO:0000313" key="3">
    <source>
        <dbReference type="EMBL" id="OGG03651.1"/>
    </source>
</evidence>
<dbReference type="Gene3D" id="1.20.59.10">
    <property type="entry name" value="Chorismate mutase"/>
    <property type="match status" value="1"/>
</dbReference>
<dbReference type="InterPro" id="IPR036263">
    <property type="entry name" value="Chorismate_II_sf"/>
</dbReference>
<reference evidence="3 4" key="1">
    <citation type="journal article" date="2016" name="Nat. Commun.">
        <title>Thousands of microbial genomes shed light on interconnected biogeochemical processes in an aquifer system.</title>
        <authorList>
            <person name="Anantharaman K."/>
            <person name="Brown C.T."/>
            <person name="Hug L.A."/>
            <person name="Sharon I."/>
            <person name="Castelle C.J."/>
            <person name="Probst A.J."/>
            <person name="Thomas B.C."/>
            <person name="Singh A."/>
            <person name="Wilkins M.J."/>
            <person name="Karaoz U."/>
            <person name="Brodie E.L."/>
            <person name="Williams K.H."/>
            <person name="Hubbard S.S."/>
            <person name="Banfield J.F."/>
        </authorList>
    </citation>
    <scope>NUCLEOTIDE SEQUENCE [LARGE SCALE GENOMIC DNA]</scope>
</reference>
<comment type="caution">
    <text evidence="3">The sequence shown here is derived from an EMBL/GenBank/DDBJ whole genome shotgun (WGS) entry which is preliminary data.</text>
</comment>
<dbReference type="Proteomes" id="UP000176665">
    <property type="component" value="Unassembled WGS sequence"/>
</dbReference>
<dbReference type="SMART" id="SM00830">
    <property type="entry name" value="CM_2"/>
    <property type="match status" value="1"/>
</dbReference>
<accession>A0A1F5YTW4</accession>
<protein>
    <recommendedName>
        <fullName evidence="2">Chorismate mutase domain-containing protein</fullName>
    </recommendedName>
</protein>
<dbReference type="SUPFAM" id="SSF48600">
    <property type="entry name" value="Chorismate mutase II"/>
    <property type="match status" value="1"/>
</dbReference>
<dbReference type="GO" id="GO:0046417">
    <property type="term" value="P:chorismate metabolic process"/>
    <property type="evidence" value="ECO:0007669"/>
    <property type="project" value="InterPro"/>
</dbReference>
<evidence type="ECO:0000259" key="2">
    <source>
        <dbReference type="PROSITE" id="PS51168"/>
    </source>
</evidence>
<dbReference type="GO" id="GO:0009697">
    <property type="term" value="P:salicylic acid biosynthetic process"/>
    <property type="evidence" value="ECO:0007669"/>
    <property type="project" value="TreeGrafter"/>
</dbReference>
<feature type="domain" description="Chorismate mutase" evidence="2">
    <location>
        <begin position="1"/>
        <end position="86"/>
    </location>
</feature>
<dbReference type="Pfam" id="PF01817">
    <property type="entry name" value="CM_2"/>
    <property type="match status" value="1"/>
</dbReference>
<dbReference type="GO" id="GO:0004106">
    <property type="term" value="F:chorismate mutase activity"/>
    <property type="evidence" value="ECO:0007669"/>
    <property type="project" value="InterPro"/>
</dbReference>
<gene>
    <name evidence="3" type="ORF">A2W14_01850</name>
</gene>
<dbReference type="AlphaFoldDB" id="A0A1F5YTW4"/>
<sequence>MIDILRRKINRIDEQLIRLLGKRMSITGKIKKTKIKKGRPIADIPREKDLLKFWQKIGRREKLHTQFILNLFNLIINESKRVQNEK</sequence>
<proteinExistence type="predicted"/>
<organism evidence="3 4">
    <name type="scientific">Candidatus Gottesmanbacteria bacterium RBG_16_37_8</name>
    <dbReference type="NCBI Taxonomy" id="1798371"/>
    <lineage>
        <taxon>Bacteria</taxon>
        <taxon>Candidatus Gottesmaniibacteriota</taxon>
    </lineage>
</organism>
<evidence type="ECO:0000313" key="4">
    <source>
        <dbReference type="Proteomes" id="UP000176665"/>
    </source>
</evidence>